<dbReference type="FunFam" id="3.90.1170.10:FF:000001">
    <property type="entry name" value="50S ribosomal protein L16"/>
    <property type="match status" value="1"/>
</dbReference>
<accession>A0A1F5KLK0</accession>
<dbReference type="AlphaFoldDB" id="A0A1F5KLK0"/>
<dbReference type="EMBL" id="MFDM01000033">
    <property type="protein sequence ID" value="OGE41700.1"/>
    <property type="molecule type" value="Genomic_DNA"/>
</dbReference>
<keyword evidence="4 6" id="KW-0687">Ribonucleoprotein</keyword>
<dbReference type="Proteomes" id="UP000178565">
    <property type="component" value="Unassembled WGS sequence"/>
</dbReference>
<dbReference type="InterPro" id="IPR047873">
    <property type="entry name" value="Ribosomal_uL16"/>
</dbReference>
<dbReference type="GO" id="GO:0019843">
    <property type="term" value="F:rRNA binding"/>
    <property type="evidence" value="ECO:0007669"/>
    <property type="project" value="UniProtKB-UniRule"/>
</dbReference>
<comment type="similarity">
    <text evidence="1 6 7">Belongs to the universal ribosomal protein uL16 family.</text>
</comment>
<keyword evidence="6 8" id="KW-0694">RNA-binding</keyword>
<dbReference type="GO" id="GO:0022625">
    <property type="term" value="C:cytosolic large ribosomal subunit"/>
    <property type="evidence" value="ECO:0007669"/>
    <property type="project" value="TreeGrafter"/>
</dbReference>
<evidence type="ECO:0000313" key="10">
    <source>
        <dbReference type="Proteomes" id="UP000178565"/>
    </source>
</evidence>
<dbReference type="SUPFAM" id="SSF54686">
    <property type="entry name" value="Ribosomal protein L16p/L10e"/>
    <property type="match status" value="1"/>
</dbReference>
<dbReference type="HAMAP" id="MF_01342">
    <property type="entry name" value="Ribosomal_uL16"/>
    <property type="match status" value="1"/>
</dbReference>
<evidence type="ECO:0000256" key="2">
    <source>
        <dbReference type="ARBA" id="ARBA00022555"/>
    </source>
</evidence>
<dbReference type="InterPro" id="IPR016180">
    <property type="entry name" value="Ribosomal_uL16_dom"/>
</dbReference>
<comment type="subunit">
    <text evidence="6 8">Part of the 50S ribosomal subunit.</text>
</comment>
<sequence length="139" mass="15436">MALLQPKRTKHRKTFRGTRTGIATRNNTLSFGQFGIKTMESGWITARQLEAARRAMAHFTQRGGRIWIRSFPDKPITKHPAESRMGSGKGDVEGYVAVVKRGQIIFEMGAVGKDIAKEALRLASHKLPVKTKFVEKGGS</sequence>
<dbReference type="InterPro" id="IPR036920">
    <property type="entry name" value="Ribosomal_uL16_sf"/>
</dbReference>
<keyword evidence="2 6" id="KW-0820">tRNA-binding</keyword>
<dbReference type="GO" id="GO:0003735">
    <property type="term" value="F:structural constituent of ribosome"/>
    <property type="evidence" value="ECO:0007669"/>
    <property type="project" value="InterPro"/>
</dbReference>
<evidence type="ECO:0000256" key="5">
    <source>
        <dbReference type="ARBA" id="ARBA00035198"/>
    </source>
</evidence>
<proteinExistence type="inferred from homology"/>
<dbReference type="PANTHER" id="PTHR12220:SF13">
    <property type="entry name" value="LARGE RIBOSOMAL SUBUNIT PROTEIN UL16M"/>
    <property type="match status" value="1"/>
</dbReference>
<evidence type="ECO:0000256" key="7">
    <source>
        <dbReference type="RuleBase" id="RU004413"/>
    </source>
</evidence>
<dbReference type="GO" id="GO:0006412">
    <property type="term" value="P:translation"/>
    <property type="evidence" value="ECO:0007669"/>
    <property type="project" value="UniProtKB-UniRule"/>
</dbReference>
<gene>
    <name evidence="6" type="primary">rplP</name>
    <name evidence="9" type="ORF">A3B45_04945</name>
</gene>
<reference evidence="9 10" key="1">
    <citation type="journal article" date="2016" name="Nat. Commun.">
        <title>Thousands of microbial genomes shed light on interconnected biogeochemical processes in an aquifer system.</title>
        <authorList>
            <person name="Anantharaman K."/>
            <person name="Brown C.T."/>
            <person name="Hug L.A."/>
            <person name="Sharon I."/>
            <person name="Castelle C.J."/>
            <person name="Probst A.J."/>
            <person name="Thomas B.C."/>
            <person name="Singh A."/>
            <person name="Wilkins M.J."/>
            <person name="Karaoz U."/>
            <person name="Brodie E.L."/>
            <person name="Williams K.H."/>
            <person name="Hubbard S.S."/>
            <person name="Banfield J.F."/>
        </authorList>
    </citation>
    <scope>NUCLEOTIDE SEQUENCE [LARGE SCALE GENOMIC DNA]</scope>
</reference>
<comment type="caution">
    <text evidence="9">The sequence shown here is derived from an EMBL/GenBank/DDBJ whole genome shotgun (WGS) entry which is preliminary data.</text>
</comment>
<comment type="function">
    <text evidence="6 8">Binds 23S rRNA and is also seen to make contacts with the A and possibly P site tRNAs.</text>
</comment>
<dbReference type="NCBIfam" id="TIGR01164">
    <property type="entry name" value="rplP_bact"/>
    <property type="match status" value="1"/>
</dbReference>
<dbReference type="PRINTS" id="PR00060">
    <property type="entry name" value="RIBOSOMALL16"/>
</dbReference>
<evidence type="ECO:0000256" key="4">
    <source>
        <dbReference type="ARBA" id="ARBA00023274"/>
    </source>
</evidence>
<dbReference type="Pfam" id="PF00252">
    <property type="entry name" value="Ribosomal_L16"/>
    <property type="match status" value="1"/>
</dbReference>
<keyword evidence="6 8" id="KW-0699">rRNA-binding</keyword>
<dbReference type="GO" id="GO:0000049">
    <property type="term" value="F:tRNA binding"/>
    <property type="evidence" value="ECO:0007669"/>
    <property type="project" value="UniProtKB-KW"/>
</dbReference>
<keyword evidence="3 6" id="KW-0689">Ribosomal protein</keyword>
<evidence type="ECO:0000256" key="6">
    <source>
        <dbReference type="HAMAP-Rule" id="MF_01342"/>
    </source>
</evidence>
<evidence type="ECO:0000256" key="8">
    <source>
        <dbReference type="RuleBase" id="RU004414"/>
    </source>
</evidence>
<evidence type="ECO:0000256" key="1">
    <source>
        <dbReference type="ARBA" id="ARBA00008931"/>
    </source>
</evidence>
<dbReference type="CDD" id="cd01433">
    <property type="entry name" value="Ribosomal_L16_L10e"/>
    <property type="match status" value="1"/>
</dbReference>
<dbReference type="PANTHER" id="PTHR12220">
    <property type="entry name" value="50S/60S RIBOSOMAL PROTEIN L16"/>
    <property type="match status" value="1"/>
</dbReference>
<dbReference type="STRING" id="1797785.A3B45_04945"/>
<dbReference type="InterPro" id="IPR000114">
    <property type="entry name" value="Ribosomal_uL16_bact-type"/>
</dbReference>
<organism evidence="9 10">
    <name type="scientific">Candidatus Daviesbacteria bacterium RIFCSPLOWO2_01_FULL_39_12</name>
    <dbReference type="NCBI Taxonomy" id="1797785"/>
    <lineage>
        <taxon>Bacteria</taxon>
        <taxon>Candidatus Daviesiibacteriota</taxon>
    </lineage>
</organism>
<evidence type="ECO:0000313" key="9">
    <source>
        <dbReference type="EMBL" id="OGE41700.1"/>
    </source>
</evidence>
<evidence type="ECO:0000256" key="3">
    <source>
        <dbReference type="ARBA" id="ARBA00022980"/>
    </source>
</evidence>
<name>A0A1F5KLK0_9BACT</name>
<dbReference type="Gene3D" id="3.90.1170.10">
    <property type="entry name" value="Ribosomal protein L10e/L16"/>
    <property type="match status" value="1"/>
</dbReference>
<protein>
    <recommendedName>
        <fullName evidence="5 6">Large ribosomal subunit protein uL16</fullName>
    </recommendedName>
</protein>